<dbReference type="AlphaFoldDB" id="A0A2M9YNN0"/>
<dbReference type="Proteomes" id="UP000232149">
    <property type="component" value="Unassembled WGS sequence"/>
</dbReference>
<name>A0A2M9YNN0_9LEPT</name>
<keyword evidence="3" id="KW-1185">Reference proteome</keyword>
<sequence length="60" mass="7051">MIFFVILALLESILPQPNRFLSDPFDLRKENGSLQVRESRLHFDLDSCFSNLIFLTKIDH</sequence>
<evidence type="ECO:0000313" key="1">
    <source>
        <dbReference type="EMBL" id="PJZ53145.1"/>
    </source>
</evidence>
<evidence type="ECO:0000313" key="3">
    <source>
        <dbReference type="Proteomes" id="UP000232149"/>
    </source>
</evidence>
<reference evidence="3 4" key="1">
    <citation type="submission" date="2017-07" db="EMBL/GenBank/DDBJ databases">
        <title>Leptospira spp. isolated from tropical soils.</title>
        <authorList>
            <person name="Thibeaux R."/>
            <person name="Iraola G."/>
            <person name="Ferres I."/>
            <person name="Bierque E."/>
            <person name="Girault D."/>
            <person name="Soupe-Gilbert M.-E."/>
            <person name="Picardeau M."/>
            <person name="Goarant C."/>
        </authorList>
    </citation>
    <scope>NUCLEOTIDE SEQUENCE [LARGE SCALE GENOMIC DNA]</scope>
    <source>
        <strain evidence="1 4">FH2-B-C1</strain>
        <strain evidence="2 3">FH2-B-D1</strain>
    </source>
</reference>
<protein>
    <submittedName>
        <fullName evidence="1">Uncharacterized protein</fullName>
    </submittedName>
</protein>
<accession>A0A2M9YNN0</accession>
<dbReference type="Proteomes" id="UP000232188">
    <property type="component" value="Unassembled WGS sequence"/>
</dbReference>
<dbReference type="EMBL" id="NPDU01000021">
    <property type="protein sequence ID" value="PJZ62065.1"/>
    <property type="molecule type" value="Genomic_DNA"/>
</dbReference>
<proteinExistence type="predicted"/>
<evidence type="ECO:0000313" key="4">
    <source>
        <dbReference type="Proteomes" id="UP000232188"/>
    </source>
</evidence>
<evidence type="ECO:0000313" key="2">
    <source>
        <dbReference type="EMBL" id="PJZ62065.1"/>
    </source>
</evidence>
<comment type="caution">
    <text evidence="1">The sequence shown here is derived from an EMBL/GenBank/DDBJ whole genome shotgun (WGS) entry which is preliminary data.</text>
</comment>
<organism evidence="1 4">
    <name type="scientific">Leptospira adleri</name>
    <dbReference type="NCBI Taxonomy" id="2023186"/>
    <lineage>
        <taxon>Bacteria</taxon>
        <taxon>Pseudomonadati</taxon>
        <taxon>Spirochaetota</taxon>
        <taxon>Spirochaetia</taxon>
        <taxon>Leptospirales</taxon>
        <taxon>Leptospiraceae</taxon>
        <taxon>Leptospira</taxon>
    </lineage>
</organism>
<gene>
    <name evidence="2" type="ORF">CH376_09750</name>
    <name evidence="1" type="ORF">CH380_12095</name>
</gene>
<dbReference type="EMBL" id="NPDV01000009">
    <property type="protein sequence ID" value="PJZ53145.1"/>
    <property type="molecule type" value="Genomic_DNA"/>
</dbReference>